<dbReference type="SUPFAM" id="SSF159283">
    <property type="entry name" value="Guanosine diphospho-D-mannose pyrophosphorylase/mannose-6-phosphate isomerase linker domain"/>
    <property type="match status" value="1"/>
</dbReference>
<evidence type="ECO:0000256" key="1">
    <source>
        <dbReference type="SAM" id="SignalP"/>
    </source>
</evidence>
<sequence>MIQSTWNRFIPLAGAALTTVVTHVAHQKAINEQLPDLLSSNLFTEPGPKDSMAAAIINRRDPNAIINIGSFAADHMISGDDAFLSAVAEVAEVATQGYLVTIGIAPSGPVTGFGYVRLGDQLGLPNAPNAHPVSAFKGNPDVHTAAAASFLMELSKEYKPALHEGLMEIAGKWDDEALRAEVLEKIWPGLEKIPIDNAVPEPAAEQGRVAVVPPTFGWDDVGDISSLADMLPAEANQPQILADNRLDGWRRHRPGSRRLVACLGVDDLVIVDMADALMVTTRARSQEVKRLVKKCRDFFLPLRNEQKMFLHSSYTTFAHNSMFSFTNTGSFEWDLPNLMRILAASLPL</sequence>
<keyword evidence="5" id="KW-1185">Reference proteome</keyword>
<gene>
    <name evidence="4" type="ORF">BD410DRAFT_845366</name>
</gene>
<evidence type="ECO:0000313" key="4">
    <source>
        <dbReference type="EMBL" id="TDL15237.1"/>
    </source>
</evidence>
<name>A0A4Y7PIM5_9AGAM</name>
<feature type="signal peptide" evidence="1">
    <location>
        <begin position="1"/>
        <end position="15"/>
    </location>
</feature>
<dbReference type="VEuPathDB" id="FungiDB:BD410DRAFT_845366"/>
<dbReference type="EMBL" id="ML170284">
    <property type="protein sequence ID" value="TDL15237.1"/>
    <property type="molecule type" value="Genomic_DNA"/>
</dbReference>
<dbReference type="Pfam" id="PF00483">
    <property type="entry name" value="NTP_transferase"/>
    <property type="match status" value="1"/>
</dbReference>
<dbReference type="PANTHER" id="PTHR46390:SF1">
    <property type="entry name" value="MANNOSE-1-PHOSPHATE GUANYLYLTRANSFERASE"/>
    <property type="match status" value="1"/>
</dbReference>
<evidence type="ECO:0000259" key="2">
    <source>
        <dbReference type="Pfam" id="PF00483"/>
    </source>
</evidence>
<dbReference type="GO" id="GO:0009298">
    <property type="term" value="P:GDP-mannose biosynthetic process"/>
    <property type="evidence" value="ECO:0007669"/>
    <property type="project" value="TreeGrafter"/>
</dbReference>
<protein>
    <submittedName>
        <fullName evidence="4">Uncharacterized protein</fullName>
    </submittedName>
</protein>
<dbReference type="SUPFAM" id="SSF53448">
    <property type="entry name" value="Nucleotide-diphospho-sugar transferases"/>
    <property type="match status" value="1"/>
</dbReference>
<evidence type="ECO:0000259" key="3">
    <source>
        <dbReference type="Pfam" id="PF22640"/>
    </source>
</evidence>
<keyword evidence="1" id="KW-0732">Signal</keyword>
<dbReference type="Gene3D" id="3.90.550.10">
    <property type="entry name" value="Spore Coat Polysaccharide Biosynthesis Protein SpsA, Chain A"/>
    <property type="match status" value="1"/>
</dbReference>
<dbReference type="PANTHER" id="PTHR46390">
    <property type="entry name" value="MANNOSE-1-PHOSPHATE GUANYLYLTRANSFERASE"/>
    <property type="match status" value="1"/>
</dbReference>
<dbReference type="GO" id="GO:0004475">
    <property type="term" value="F:mannose-1-phosphate guanylyltransferase (GTP) activity"/>
    <property type="evidence" value="ECO:0007669"/>
    <property type="project" value="TreeGrafter"/>
</dbReference>
<dbReference type="InterPro" id="IPR029044">
    <property type="entry name" value="Nucleotide-diphossugar_trans"/>
</dbReference>
<dbReference type="InterPro" id="IPR054566">
    <property type="entry name" value="ManC/GMP-like_b-helix"/>
</dbReference>
<accession>A0A4Y7PIM5</accession>
<dbReference type="AlphaFoldDB" id="A0A4Y7PIM5"/>
<dbReference type="Proteomes" id="UP000294933">
    <property type="component" value="Unassembled WGS sequence"/>
</dbReference>
<feature type="domain" description="Nucleotidyl transferase" evidence="2">
    <location>
        <begin position="1"/>
        <end position="232"/>
    </location>
</feature>
<proteinExistence type="predicted"/>
<dbReference type="OrthoDB" id="5594057at2759"/>
<reference evidence="4 5" key="1">
    <citation type="submission" date="2018-06" db="EMBL/GenBank/DDBJ databases">
        <title>A transcriptomic atlas of mushroom development highlights an independent origin of complex multicellularity.</title>
        <authorList>
            <consortium name="DOE Joint Genome Institute"/>
            <person name="Krizsan K."/>
            <person name="Almasi E."/>
            <person name="Merenyi Z."/>
            <person name="Sahu N."/>
            <person name="Viragh M."/>
            <person name="Koszo T."/>
            <person name="Mondo S."/>
            <person name="Kiss B."/>
            <person name="Balint B."/>
            <person name="Kues U."/>
            <person name="Barry K."/>
            <person name="Hegedus J.C."/>
            <person name="Henrissat B."/>
            <person name="Johnson J."/>
            <person name="Lipzen A."/>
            <person name="Ohm R."/>
            <person name="Nagy I."/>
            <person name="Pangilinan J."/>
            <person name="Yan J."/>
            <person name="Xiong Y."/>
            <person name="Grigoriev I.V."/>
            <person name="Hibbett D.S."/>
            <person name="Nagy L.G."/>
        </authorList>
    </citation>
    <scope>NUCLEOTIDE SEQUENCE [LARGE SCALE GENOMIC DNA]</scope>
    <source>
        <strain evidence="4 5">SZMC22713</strain>
    </source>
</reference>
<dbReference type="Pfam" id="PF22640">
    <property type="entry name" value="ManC_GMP_beta-helix"/>
    <property type="match status" value="1"/>
</dbReference>
<dbReference type="InterPro" id="IPR005835">
    <property type="entry name" value="NTP_transferase_dom"/>
</dbReference>
<feature type="domain" description="MannoseP isomerase/GMP-like beta-helix" evidence="3">
    <location>
        <begin position="255"/>
        <end position="294"/>
    </location>
</feature>
<organism evidence="4 5">
    <name type="scientific">Rickenella mellea</name>
    <dbReference type="NCBI Taxonomy" id="50990"/>
    <lineage>
        <taxon>Eukaryota</taxon>
        <taxon>Fungi</taxon>
        <taxon>Dikarya</taxon>
        <taxon>Basidiomycota</taxon>
        <taxon>Agaricomycotina</taxon>
        <taxon>Agaricomycetes</taxon>
        <taxon>Hymenochaetales</taxon>
        <taxon>Rickenellaceae</taxon>
        <taxon>Rickenella</taxon>
    </lineage>
</organism>
<evidence type="ECO:0000313" key="5">
    <source>
        <dbReference type="Proteomes" id="UP000294933"/>
    </source>
</evidence>
<dbReference type="InterPro" id="IPR051161">
    <property type="entry name" value="Mannose-6P_isomerase_type2"/>
</dbReference>
<feature type="chain" id="PRO_5021228366" evidence="1">
    <location>
        <begin position="16"/>
        <end position="348"/>
    </location>
</feature>